<dbReference type="Gene3D" id="3.20.20.80">
    <property type="entry name" value="Glycosidases"/>
    <property type="match status" value="1"/>
</dbReference>
<dbReference type="PANTHER" id="PTHR31297">
    <property type="entry name" value="GLUCAN ENDO-1,6-BETA-GLUCOSIDASE B"/>
    <property type="match status" value="1"/>
</dbReference>
<dbReference type="EMBL" id="CP047491">
    <property type="protein sequence ID" value="QHQ38735.1"/>
    <property type="molecule type" value="Genomic_DNA"/>
</dbReference>
<dbReference type="Gene3D" id="2.60.40.10">
    <property type="entry name" value="Immunoglobulins"/>
    <property type="match status" value="1"/>
</dbReference>
<dbReference type="PROSITE" id="PS51175">
    <property type="entry name" value="CBM6"/>
    <property type="match status" value="1"/>
</dbReference>
<keyword evidence="1" id="KW-0732">Signal</keyword>
<keyword evidence="3" id="KW-0326">Glycosidase</keyword>
<evidence type="ECO:0000259" key="5">
    <source>
        <dbReference type="PROSITE" id="PS51175"/>
    </source>
</evidence>
<dbReference type="InterPro" id="IPR017853">
    <property type="entry name" value="GH"/>
</dbReference>
<dbReference type="InterPro" id="IPR008979">
    <property type="entry name" value="Galactose-bd-like_sf"/>
</dbReference>
<dbReference type="InterPro" id="IPR005084">
    <property type="entry name" value="CBM6"/>
</dbReference>
<dbReference type="InterPro" id="IPR036116">
    <property type="entry name" value="FN3_sf"/>
</dbReference>
<keyword evidence="2" id="KW-0378">Hydrolase</keyword>
<evidence type="ECO:0000256" key="2">
    <source>
        <dbReference type="ARBA" id="ARBA00022801"/>
    </source>
</evidence>
<dbReference type="SUPFAM" id="SSF51445">
    <property type="entry name" value="(Trans)glycosidases"/>
    <property type="match status" value="1"/>
</dbReference>
<evidence type="ECO:0000313" key="7">
    <source>
        <dbReference type="Proteomes" id="UP000464675"/>
    </source>
</evidence>
<organism evidence="6 7">
    <name type="scientific">Microbulbifer hydrolyticus</name>
    <dbReference type="NCBI Taxonomy" id="48074"/>
    <lineage>
        <taxon>Bacteria</taxon>
        <taxon>Pseudomonadati</taxon>
        <taxon>Pseudomonadota</taxon>
        <taxon>Gammaproteobacteria</taxon>
        <taxon>Cellvibrionales</taxon>
        <taxon>Microbulbiferaceae</taxon>
        <taxon>Microbulbifer</taxon>
    </lineage>
</organism>
<evidence type="ECO:0000313" key="6">
    <source>
        <dbReference type="EMBL" id="QHQ38735.1"/>
    </source>
</evidence>
<dbReference type="Pfam" id="PF00150">
    <property type="entry name" value="Cellulase"/>
    <property type="match status" value="1"/>
</dbReference>
<dbReference type="InterPro" id="IPR013783">
    <property type="entry name" value="Ig-like_fold"/>
</dbReference>
<sequence length="847" mass="91608">MRAHSQRARLTRARQLPTVWVGALLCALLLVACGGGGSDTPPPQQPPGNTPEPPVSPSLTRLHTDGTQWVNADGQQVLLKGVNLGNWLLQEFWMMGQSTEAVNDQCTLEGIFDTRFGFAERERLMDLFRDNWITQRDWDLIQSFGFNAIRLPFIWNLLEDEQNPMTLHDDAWQYLDAAIAEAEARGIYVILDLHGAVGAQGWEHHSGCAGHNLYWETPEYQARTEWLWQQIAGRYADRPAVAAYGVLNEPWGTTPENLAVEAIELYDAIRQVDDSTIVILPGHSAGLDAYPRPADAGLSNVAFEMHFYPGIFGWGEIGYPVHRDWLTCGENGRGGVCEWDEKLQQLDAPFLVGEFQPWSGLGPELGAEITRATYDTYASFGWASTAWSYKLITNQGGEGNGTWGLVTNEQGLGLLAKADTWACPGWDSALENACSSARSRFTADRAGSQTYFLVVKFGSCCDGALDVSLDSLSIVDEGTGSELLVNGGFGEESGWTRWHQNMPPTLEFNNTDAAKAPSGSEGPTLRMSGTADINGGIYQPVTLEGGRNYRLSGVFKDNGSTSAWAEIYLVASQPMDGADVLAEGPFSALDFNAASKEEIETLFRAFGSTPYDVHETAREALTADRGSDVLDLPDSPAQLILAETSEGNQLSWQASEGASGYKVYRSASSGAGFIPIAGPIATTNYLDTDIGNQTLYYRVTATRGYAESYPGNEVATAAVAVPLPGRIQAESFSAMSGIQLENCSDTDGGLNVAWLDPGDWLEYRVSAPAAGTYTIRYRLASNGGSDGFATSVEGATAHSLAVPDTGDWQSWTTVAATVDLPAGESILRLDAIAGSWNLNWLEVAAEP</sequence>
<evidence type="ECO:0000256" key="3">
    <source>
        <dbReference type="ARBA" id="ARBA00023295"/>
    </source>
</evidence>
<protein>
    <submittedName>
        <fullName evidence="6">Cellulase family glycosylhydrolase</fullName>
    </submittedName>
</protein>
<dbReference type="InterPro" id="IPR001547">
    <property type="entry name" value="Glyco_hydro_5"/>
</dbReference>
<dbReference type="SUPFAM" id="SSF49265">
    <property type="entry name" value="Fibronectin type III"/>
    <property type="match status" value="1"/>
</dbReference>
<dbReference type="SUPFAM" id="SSF49785">
    <property type="entry name" value="Galactose-binding domain-like"/>
    <property type="match status" value="1"/>
</dbReference>
<keyword evidence="7" id="KW-1185">Reference proteome</keyword>
<evidence type="ECO:0000256" key="4">
    <source>
        <dbReference type="SAM" id="MobiDB-lite"/>
    </source>
</evidence>
<feature type="compositionally biased region" description="Pro residues" evidence="4">
    <location>
        <begin position="40"/>
        <end position="56"/>
    </location>
</feature>
<dbReference type="InterPro" id="IPR050386">
    <property type="entry name" value="Glycosyl_hydrolase_5"/>
</dbReference>
<gene>
    <name evidence="6" type="ORF">GTQ55_06850</name>
</gene>
<feature type="domain" description="CBM6" evidence="5">
    <location>
        <begin position="725"/>
        <end position="844"/>
    </location>
</feature>
<dbReference type="Pfam" id="PF03422">
    <property type="entry name" value="CBM_6"/>
    <property type="match status" value="1"/>
</dbReference>
<evidence type="ECO:0000256" key="1">
    <source>
        <dbReference type="ARBA" id="ARBA00022729"/>
    </source>
</evidence>
<dbReference type="PROSITE" id="PS51257">
    <property type="entry name" value="PROKAR_LIPOPROTEIN"/>
    <property type="match status" value="1"/>
</dbReference>
<dbReference type="InterPro" id="IPR006584">
    <property type="entry name" value="Cellulose-bd_IV"/>
</dbReference>
<dbReference type="Proteomes" id="UP000464675">
    <property type="component" value="Chromosome"/>
</dbReference>
<proteinExistence type="predicted"/>
<dbReference type="RefSeq" id="WP_161858063.1">
    <property type="nucleotide sequence ID" value="NZ_CP047491.1"/>
</dbReference>
<dbReference type="Gene3D" id="2.60.120.260">
    <property type="entry name" value="Galactose-binding domain-like"/>
    <property type="match status" value="2"/>
</dbReference>
<dbReference type="PANTHER" id="PTHR31297:SF13">
    <property type="entry name" value="PUTATIVE-RELATED"/>
    <property type="match status" value="1"/>
</dbReference>
<feature type="region of interest" description="Disordered" evidence="4">
    <location>
        <begin position="37"/>
        <end position="58"/>
    </location>
</feature>
<name>A0ABX6IVB2_9GAMM</name>
<reference evidence="6 7" key="1">
    <citation type="submission" date="2020-01" db="EMBL/GenBank/DDBJ databases">
        <title>The possibility of degradation of plastic by Microbulbifer hydrolyticus IRE-31.</title>
        <authorList>
            <person name="Liu L."/>
        </authorList>
    </citation>
    <scope>NUCLEOTIDE SEQUENCE [LARGE SCALE GENOMIC DNA]</scope>
    <source>
        <strain evidence="6 7">IRE-31</strain>
    </source>
</reference>
<dbReference type="SMART" id="SM00606">
    <property type="entry name" value="CBD_IV"/>
    <property type="match status" value="1"/>
</dbReference>
<accession>A0ABX6IVB2</accession>
<dbReference type="CDD" id="cd04080">
    <property type="entry name" value="CBM6_cellulase-like"/>
    <property type="match status" value="1"/>
</dbReference>